<keyword evidence="3 4" id="KW-0904">Protein phosphatase</keyword>
<dbReference type="InterPro" id="IPR001932">
    <property type="entry name" value="PPM-type_phosphatase-like_dom"/>
</dbReference>
<organism evidence="6 7">
    <name type="scientific">Macrophomina phaseolina</name>
    <dbReference type="NCBI Taxonomy" id="35725"/>
    <lineage>
        <taxon>Eukaryota</taxon>
        <taxon>Fungi</taxon>
        <taxon>Dikarya</taxon>
        <taxon>Ascomycota</taxon>
        <taxon>Pezizomycotina</taxon>
        <taxon>Dothideomycetes</taxon>
        <taxon>Dothideomycetes incertae sedis</taxon>
        <taxon>Botryosphaeriales</taxon>
        <taxon>Botryosphaeriaceae</taxon>
        <taxon>Macrophomina</taxon>
    </lineage>
</organism>
<evidence type="ECO:0000256" key="3">
    <source>
        <dbReference type="ARBA" id="ARBA00022912"/>
    </source>
</evidence>
<accession>A0ABQ8G5C2</accession>
<reference evidence="6 7" key="1">
    <citation type="journal article" date="2021" name="Nat. Commun.">
        <title>Genetic determinants of endophytism in the Arabidopsis root mycobiome.</title>
        <authorList>
            <person name="Mesny F."/>
            <person name="Miyauchi S."/>
            <person name="Thiergart T."/>
            <person name="Pickel B."/>
            <person name="Atanasova L."/>
            <person name="Karlsson M."/>
            <person name="Huettel B."/>
            <person name="Barry K.W."/>
            <person name="Haridas S."/>
            <person name="Chen C."/>
            <person name="Bauer D."/>
            <person name="Andreopoulos W."/>
            <person name="Pangilinan J."/>
            <person name="LaButti K."/>
            <person name="Riley R."/>
            <person name="Lipzen A."/>
            <person name="Clum A."/>
            <person name="Drula E."/>
            <person name="Henrissat B."/>
            <person name="Kohler A."/>
            <person name="Grigoriev I.V."/>
            <person name="Martin F.M."/>
            <person name="Hacquard S."/>
        </authorList>
    </citation>
    <scope>NUCLEOTIDE SEQUENCE [LARGE SCALE GENOMIC DNA]</scope>
    <source>
        <strain evidence="6 7">MPI-SDFR-AT-0080</strain>
    </source>
</reference>
<keyword evidence="2 4" id="KW-0378">Hydrolase</keyword>
<name>A0ABQ8G5C2_9PEZI</name>
<dbReference type="Proteomes" id="UP000774617">
    <property type="component" value="Unassembled WGS sequence"/>
</dbReference>
<dbReference type="Gene3D" id="3.60.40.10">
    <property type="entry name" value="PPM-type phosphatase domain"/>
    <property type="match status" value="1"/>
</dbReference>
<dbReference type="Pfam" id="PF00481">
    <property type="entry name" value="PP2C"/>
    <property type="match status" value="1"/>
</dbReference>
<dbReference type="PANTHER" id="PTHR13832:SF792">
    <property type="entry name" value="GM14286P"/>
    <property type="match status" value="1"/>
</dbReference>
<dbReference type="PANTHER" id="PTHR13832">
    <property type="entry name" value="PROTEIN PHOSPHATASE 2C"/>
    <property type="match status" value="1"/>
</dbReference>
<dbReference type="PROSITE" id="PS51746">
    <property type="entry name" value="PPM_2"/>
    <property type="match status" value="1"/>
</dbReference>
<dbReference type="PROSITE" id="PS01032">
    <property type="entry name" value="PPM_1"/>
    <property type="match status" value="1"/>
</dbReference>
<keyword evidence="7" id="KW-1185">Reference proteome</keyword>
<dbReference type="InterPro" id="IPR000222">
    <property type="entry name" value="PP2C_BS"/>
</dbReference>
<evidence type="ECO:0000256" key="4">
    <source>
        <dbReference type="RuleBase" id="RU003465"/>
    </source>
</evidence>
<dbReference type="EMBL" id="JAGTJR010000020">
    <property type="protein sequence ID" value="KAH7044515.1"/>
    <property type="molecule type" value="Genomic_DNA"/>
</dbReference>
<gene>
    <name evidence="6" type="ORF">B0J12DRAFT_670590</name>
</gene>
<dbReference type="SMART" id="SM00332">
    <property type="entry name" value="PP2Cc"/>
    <property type="match status" value="1"/>
</dbReference>
<evidence type="ECO:0000313" key="7">
    <source>
        <dbReference type="Proteomes" id="UP000774617"/>
    </source>
</evidence>
<dbReference type="CDD" id="cd00143">
    <property type="entry name" value="PP2Cc"/>
    <property type="match status" value="1"/>
</dbReference>
<proteinExistence type="inferred from homology"/>
<keyword evidence="1" id="KW-0479">Metal-binding</keyword>
<dbReference type="InterPro" id="IPR015655">
    <property type="entry name" value="PP2C"/>
</dbReference>
<comment type="similarity">
    <text evidence="4">Belongs to the PP2C family.</text>
</comment>
<sequence>MTFTTHVLRRALGSVSLRPSIAHRLLLRRPVARSPLHARVSPIAALAGSVAGAAGVAAYLTHSSPSQNSGPENAATLVPQIRAFGGDAGRSPPSVTSPVKALDVAAATELLRREQKTKVFDLGNGQRGRCDTIRFASNNPVEDEYSVGSAPGPGGNPWTFFAVFDGHAGWATSLLLRDSLIPFVSDALEKLPADATSPQISDSITKAFLDLDQKIDDLALDAINSDAAHPGSPEVLANIAPAISGSCALLAAYDSSSATVRVACVGDSRAVLGRANPDSKTYTAIPLSTDQTGKNDAEYARLTAAHPNEPDLLDRDSGRILGLAVTRAFGDHRWKWPAGAISKAQEDHWGTKPRPHYHTPPYLTAEPVIQEARVQVGRADAAGPARSDFLILASDGFWDHFSNEDAVACVARWIDAPRDARELKPPRPELDPQWWMVREPDGTPGWKGEPQFFVAEDDNAATHLVRNAFGGSRRRLFCGVMSAYPPMSRNVRDDITVQVIFFGNVREGGVVGMESGKDGGAS</sequence>
<evidence type="ECO:0000313" key="6">
    <source>
        <dbReference type="EMBL" id="KAH7044515.1"/>
    </source>
</evidence>
<dbReference type="InterPro" id="IPR036457">
    <property type="entry name" value="PPM-type-like_dom_sf"/>
</dbReference>
<feature type="domain" description="PPM-type phosphatase" evidence="5">
    <location>
        <begin position="127"/>
        <end position="502"/>
    </location>
</feature>
<dbReference type="SUPFAM" id="SSF81606">
    <property type="entry name" value="PP2C-like"/>
    <property type="match status" value="1"/>
</dbReference>
<comment type="caution">
    <text evidence="6">The sequence shown here is derived from an EMBL/GenBank/DDBJ whole genome shotgun (WGS) entry which is preliminary data.</text>
</comment>
<evidence type="ECO:0000259" key="5">
    <source>
        <dbReference type="PROSITE" id="PS51746"/>
    </source>
</evidence>
<protein>
    <submittedName>
        <fullName evidence="6">Phosphatase 2C-like domain-containing protein</fullName>
    </submittedName>
</protein>
<evidence type="ECO:0000256" key="2">
    <source>
        <dbReference type="ARBA" id="ARBA00022801"/>
    </source>
</evidence>
<evidence type="ECO:0000256" key="1">
    <source>
        <dbReference type="ARBA" id="ARBA00022723"/>
    </source>
</evidence>